<dbReference type="SUPFAM" id="SSF57850">
    <property type="entry name" value="RING/U-box"/>
    <property type="match status" value="1"/>
</dbReference>
<dbReference type="GO" id="GO:0008270">
    <property type="term" value="F:zinc ion binding"/>
    <property type="evidence" value="ECO:0007669"/>
    <property type="project" value="UniProtKB-KW"/>
</dbReference>
<dbReference type="SMART" id="SM00184">
    <property type="entry name" value="RING"/>
    <property type="match status" value="1"/>
</dbReference>
<protein>
    <submittedName>
        <fullName evidence="7">E3 ubiquitin-protein ligase</fullName>
    </submittedName>
</protein>
<proteinExistence type="predicted"/>
<feature type="region of interest" description="Disordered" evidence="5">
    <location>
        <begin position="146"/>
        <end position="165"/>
    </location>
</feature>
<evidence type="ECO:0000313" key="7">
    <source>
        <dbReference type="EMBL" id="WZN63210.1"/>
    </source>
</evidence>
<keyword evidence="8" id="KW-1185">Reference proteome</keyword>
<dbReference type="Pfam" id="PF13639">
    <property type="entry name" value="zf-RING_2"/>
    <property type="match status" value="1"/>
</dbReference>
<gene>
    <name evidence="7" type="ORF">HKI87_07g47550</name>
</gene>
<organism evidence="7 8">
    <name type="scientific">Chloropicon roscoffensis</name>
    <dbReference type="NCBI Taxonomy" id="1461544"/>
    <lineage>
        <taxon>Eukaryota</taxon>
        <taxon>Viridiplantae</taxon>
        <taxon>Chlorophyta</taxon>
        <taxon>Chloropicophyceae</taxon>
        <taxon>Chloropicales</taxon>
        <taxon>Chloropicaceae</taxon>
        <taxon>Chloropicon</taxon>
    </lineage>
</organism>
<feature type="compositionally biased region" description="Polar residues" evidence="5">
    <location>
        <begin position="52"/>
        <end position="61"/>
    </location>
</feature>
<dbReference type="EMBL" id="CP151507">
    <property type="protein sequence ID" value="WZN63210.1"/>
    <property type="molecule type" value="Genomic_DNA"/>
</dbReference>
<feature type="region of interest" description="Disordered" evidence="5">
    <location>
        <begin position="119"/>
        <end position="140"/>
    </location>
</feature>
<dbReference type="FunFam" id="3.30.40.10:FF:000388">
    <property type="entry name" value="Putative RING zinc finger domain superfamily protein"/>
    <property type="match status" value="1"/>
</dbReference>
<dbReference type="GO" id="GO:0005634">
    <property type="term" value="C:nucleus"/>
    <property type="evidence" value="ECO:0007669"/>
    <property type="project" value="TreeGrafter"/>
</dbReference>
<name>A0AAX4PB83_9CHLO</name>
<evidence type="ECO:0000256" key="5">
    <source>
        <dbReference type="SAM" id="MobiDB-lite"/>
    </source>
</evidence>
<dbReference type="InterPro" id="IPR013083">
    <property type="entry name" value="Znf_RING/FYVE/PHD"/>
</dbReference>
<keyword evidence="1" id="KW-0479">Metal-binding</keyword>
<keyword evidence="3" id="KW-0862">Zinc</keyword>
<keyword evidence="2 4" id="KW-0863">Zinc-finger</keyword>
<evidence type="ECO:0000256" key="2">
    <source>
        <dbReference type="ARBA" id="ARBA00022771"/>
    </source>
</evidence>
<sequence>MADEHESESDLEEVRRRWRRAQWSDEDPPSAPALPASEDTSGDLEFARRLQQELNAETRASTRGAGAEEEEVGGETEGGQEIPNLASAVGRIAFNTAAFLVGTVVAGTAVLLGAASRLGSPATANGARREPSQMEADEALARRLQAEEDARASPTRRRQVLGSSRAGDAINDLMRQLGGFEQPSSTATATTVGRRVNEIILPGFGNGIRLRLVSSRTGGAPAVVPLPIMQGGLGPLLRSRFPANHPMQDILGQELSYEELMELQERVGVVDRGATKEQIESIPTRTFEGDKGGSSDQGCCAICLEDYAEGQQMRTLPCSHSFHPNCIDRWLQRNRACPVCKKDVC</sequence>
<dbReference type="InterPro" id="IPR001841">
    <property type="entry name" value="Znf_RING"/>
</dbReference>
<evidence type="ECO:0000256" key="1">
    <source>
        <dbReference type="ARBA" id="ARBA00022723"/>
    </source>
</evidence>
<dbReference type="InterPro" id="IPR051834">
    <property type="entry name" value="RING_finger_E3_ligase"/>
</dbReference>
<reference evidence="7 8" key="1">
    <citation type="submission" date="2024-03" db="EMBL/GenBank/DDBJ databases">
        <title>Complete genome sequence of the green alga Chloropicon roscoffensis RCC1871.</title>
        <authorList>
            <person name="Lemieux C."/>
            <person name="Pombert J.-F."/>
            <person name="Otis C."/>
            <person name="Turmel M."/>
        </authorList>
    </citation>
    <scope>NUCLEOTIDE SEQUENCE [LARGE SCALE GENOMIC DNA]</scope>
    <source>
        <strain evidence="7 8">RCC1871</strain>
    </source>
</reference>
<feature type="domain" description="RING-type" evidence="6">
    <location>
        <begin position="300"/>
        <end position="341"/>
    </location>
</feature>
<feature type="region of interest" description="Disordered" evidence="5">
    <location>
        <begin position="20"/>
        <end position="81"/>
    </location>
</feature>
<evidence type="ECO:0000313" key="8">
    <source>
        <dbReference type="Proteomes" id="UP001472866"/>
    </source>
</evidence>
<accession>A0AAX4PB83</accession>
<dbReference type="PANTHER" id="PTHR45931:SF3">
    <property type="entry name" value="RING ZINC FINGER-CONTAINING PROTEIN"/>
    <property type="match status" value="1"/>
</dbReference>
<dbReference type="GO" id="GO:0061630">
    <property type="term" value="F:ubiquitin protein ligase activity"/>
    <property type="evidence" value="ECO:0007669"/>
    <property type="project" value="TreeGrafter"/>
</dbReference>
<dbReference type="PANTHER" id="PTHR45931">
    <property type="entry name" value="SI:CH211-59O9.10"/>
    <property type="match status" value="1"/>
</dbReference>
<evidence type="ECO:0000256" key="3">
    <source>
        <dbReference type="ARBA" id="ARBA00022833"/>
    </source>
</evidence>
<dbReference type="Proteomes" id="UP001472866">
    <property type="component" value="Chromosome 07"/>
</dbReference>
<dbReference type="CDD" id="cd23118">
    <property type="entry name" value="RING-H2_SIS3"/>
    <property type="match status" value="1"/>
</dbReference>
<dbReference type="AlphaFoldDB" id="A0AAX4PB83"/>
<dbReference type="Gene3D" id="3.30.40.10">
    <property type="entry name" value="Zinc/RING finger domain, C3HC4 (zinc finger)"/>
    <property type="match status" value="1"/>
</dbReference>
<evidence type="ECO:0000259" key="6">
    <source>
        <dbReference type="PROSITE" id="PS50089"/>
    </source>
</evidence>
<evidence type="ECO:0000256" key="4">
    <source>
        <dbReference type="PROSITE-ProRule" id="PRU00175"/>
    </source>
</evidence>
<dbReference type="GO" id="GO:0006511">
    <property type="term" value="P:ubiquitin-dependent protein catabolic process"/>
    <property type="evidence" value="ECO:0007669"/>
    <property type="project" value="TreeGrafter"/>
</dbReference>
<dbReference type="PROSITE" id="PS50089">
    <property type="entry name" value="ZF_RING_2"/>
    <property type="match status" value="1"/>
</dbReference>